<dbReference type="PANTHER" id="PTHR11237">
    <property type="entry name" value="COENZYME Q10 BIOSYNTHESIS PROTEIN 7"/>
    <property type="match status" value="1"/>
</dbReference>
<reference evidence="2 3" key="1">
    <citation type="journal article" date="2024" name="Nat. Commun.">
        <title>Phylogenomics reveals the evolutionary origins of lichenization in chlorophyte algae.</title>
        <authorList>
            <person name="Puginier C."/>
            <person name="Libourel C."/>
            <person name="Otte J."/>
            <person name="Skaloud P."/>
            <person name="Haon M."/>
            <person name="Grisel S."/>
            <person name="Petersen M."/>
            <person name="Berrin J.G."/>
            <person name="Delaux P.M."/>
            <person name="Dal Grande F."/>
            <person name="Keller J."/>
        </authorList>
    </citation>
    <scope>NUCLEOTIDE SEQUENCE [LARGE SCALE GENOMIC DNA]</scope>
    <source>
        <strain evidence="2 3">SAG 2145</strain>
    </source>
</reference>
<evidence type="ECO:0000256" key="1">
    <source>
        <dbReference type="SAM" id="MobiDB-lite"/>
    </source>
</evidence>
<evidence type="ECO:0000313" key="2">
    <source>
        <dbReference type="EMBL" id="KAK9827415.1"/>
    </source>
</evidence>
<comment type="caution">
    <text evidence="2">The sequence shown here is derived from an EMBL/GenBank/DDBJ whole genome shotgun (WGS) entry which is preliminary data.</text>
</comment>
<dbReference type="GO" id="GO:0006744">
    <property type="term" value="P:ubiquinone biosynthetic process"/>
    <property type="evidence" value="ECO:0007669"/>
    <property type="project" value="InterPro"/>
</dbReference>
<accession>A0AAW1R0J0</accession>
<dbReference type="GO" id="GO:0005743">
    <property type="term" value="C:mitochondrial inner membrane"/>
    <property type="evidence" value="ECO:0007669"/>
    <property type="project" value="TreeGrafter"/>
</dbReference>
<gene>
    <name evidence="2" type="ORF">WJX74_000697</name>
</gene>
<dbReference type="InterPro" id="IPR011566">
    <property type="entry name" value="Ubq_synth_Coq7"/>
</dbReference>
<name>A0AAW1R0J0_9CHLO</name>
<evidence type="ECO:0000313" key="3">
    <source>
        <dbReference type="Proteomes" id="UP001438707"/>
    </source>
</evidence>
<dbReference type="Proteomes" id="UP001438707">
    <property type="component" value="Unassembled WGS sequence"/>
</dbReference>
<proteinExistence type="predicted"/>
<dbReference type="EMBL" id="JALJOS010000018">
    <property type="protein sequence ID" value="KAK9827415.1"/>
    <property type="molecule type" value="Genomic_DNA"/>
</dbReference>
<protein>
    <submittedName>
        <fullName evidence="2">Uncharacterized protein</fullName>
    </submittedName>
</protein>
<sequence>MQVHKFRVHILRYTGSHLGPWQPSARSGTATMAQHNAPPEQHISEDLSSLDQVQARSSRDRSLLESCIRASLASESLAIKLFEGQRRISRQRPDLKLLQEQEQEHLAQLKRLAPEHRARPSLLAPMLSALGSALGVAAAAAPKELHGAITGGAQEALTEHYNDQLRDLRAAGLAEEAGEFRDVLRQMRDGERAPLNHAQVPDIMALRNMEHLSVSEGVAGVVKYSVKGLLGLAYKV</sequence>
<organism evidence="2 3">
    <name type="scientific">Apatococcus lobatus</name>
    <dbReference type="NCBI Taxonomy" id="904363"/>
    <lineage>
        <taxon>Eukaryota</taxon>
        <taxon>Viridiplantae</taxon>
        <taxon>Chlorophyta</taxon>
        <taxon>core chlorophytes</taxon>
        <taxon>Trebouxiophyceae</taxon>
        <taxon>Chlorellales</taxon>
        <taxon>Chlorellaceae</taxon>
        <taxon>Apatococcus</taxon>
    </lineage>
</organism>
<feature type="compositionally biased region" description="Polar residues" evidence="1">
    <location>
        <begin position="24"/>
        <end position="34"/>
    </location>
</feature>
<dbReference type="AlphaFoldDB" id="A0AAW1R0J0"/>
<keyword evidence="3" id="KW-1185">Reference proteome</keyword>
<dbReference type="GO" id="GO:0008682">
    <property type="term" value="F:3-demethoxyubiquinol 3-hydroxylase activity"/>
    <property type="evidence" value="ECO:0007669"/>
    <property type="project" value="TreeGrafter"/>
</dbReference>
<feature type="region of interest" description="Disordered" evidence="1">
    <location>
        <begin position="22"/>
        <end position="45"/>
    </location>
</feature>
<dbReference type="PANTHER" id="PTHR11237:SF4">
    <property type="entry name" value="5-DEMETHOXYUBIQUINONE HYDROXYLASE, MITOCHONDRIAL"/>
    <property type="match status" value="1"/>
</dbReference>
<dbReference type="Pfam" id="PF03232">
    <property type="entry name" value="COQ7"/>
    <property type="match status" value="1"/>
</dbReference>